<comment type="subcellular location">
    <subcellularLocation>
        <location evidence="1">Mitochondrion</location>
    </subcellularLocation>
</comment>
<evidence type="ECO:0000256" key="5">
    <source>
        <dbReference type="ARBA" id="ARBA00022845"/>
    </source>
</evidence>
<evidence type="ECO:0000256" key="10">
    <source>
        <dbReference type="ARBA" id="ARBA00023274"/>
    </source>
</evidence>
<evidence type="ECO:0000256" key="3">
    <source>
        <dbReference type="ARBA" id="ARBA00022730"/>
    </source>
</evidence>
<comment type="similarity">
    <text evidence="2">Belongs to the mitochondrion-specific ribosomal protein mS39 family.</text>
</comment>
<dbReference type="GO" id="GO:0019843">
    <property type="term" value="F:rRNA binding"/>
    <property type="evidence" value="ECO:0007669"/>
    <property type="project" value="UniProtKB-KW"/>
</dbReference>
<dbReference type="PANTHER" id="PTHR16276">
    <property type="entry name" value="PENTATRICOPEPTIDE REPEAT DOMAIN-CONTAINING PROTEIN 3"/>
    <property type="match status" value="1"/>
</dbReference>
<dbReference type="InterPro" id="IPR002885">
    <property type="entry name" value="PPR_rpt"/>
</dbReference>
<dbReference type="AlphaFoldDB" id="A0A6P8ZIN2"/>
<sequence length="699" mass="79590">MNSITCASKTYRSSNLQYFQLWWSKYSSTAAPSKETIKIPNRKHRGPTDILKALETTVSYDFTGPAYKFFDDPFLAPYNDRQARMYSLAKSAGQKAGTWVRDQHPELFTQVISDPPVMSYMPSPPINGDNANEEMLLQKIHDSKVSDAIKVYELMQEKKMDIRQETQLALLELLCFYNCEDDTPMENSAERYYGHTSRQGDPTINHWKNHPLVDSLFSSLKSLGSAPYCALICGLYMYGAKVEGDKLVEEAKEKKIKLDINAYNFIIKRTISIYDKVDVKWQLVQNILKEINAAGLKPNLGTLCYSIDAVSRMGMPQRYQILLQLVAEFKKAGVTPSIGVYGMIARGLVGRTRPDANLAVFLPSILESLKGKELVAEHPSDLLFFDWILKCCAVMEDLPSAINGLELFLHSRNRELLDGYRSTSFFNNFFHVLSKKADFPTLIKYYNLLVPHAHTPSPLFYQVLFDACDVHAEIKSFPTYWNHYMSSGSFNEETLLKMLEVAVNLTGLPDPEAIEMRKVVSESAVNLFLFKMEKEKDNVFVSIPLTHEMCDYLLHLFARGCQWRTIQTCLKFMHEKDFIPDEKAVSEILDSCYDHANPNMAVWVLKFCNKSFSGMESFGRKLELREVASKIMKADFLNDDLKKELQSEFEDSSSSSDSSTSDSESSDSDDFSDSEQDISVPRKPKPDVVKPDIKKIVEK</sequence>
<dbReference type="Gene3D" id="1.25.40.10">
    <property type="entry name" value="Tetratricopeptide repeat domain"/>
    <property type="match status" value="1"/>
</dbReference>
<protein>
    <recommendedName>
        <fullName evidence="11">Small ribosomal subunit protein mS39</fullName>
    </recommendedName>
</protein>
<dbReference type="GO" id="GO:0032543">
    <property type="term" value="P:mitochondrial translation"/>
    <property type="evidence" value="ECO:0007669"/>
    <property type="project" value="InterPro"/>
</dbReference>
<dbReference type="OrthoDB" id="185373at2759"/>
<keyword evidence="4" id="KW-0677">Repeat</keyword>
<keyword evidence="9" id="KW-0496">Mitochondrion</keyword>
<keyword evidence="13" id="KW-1185">Reference proteome</keyword>
<feature type="compositionally biased region" description="Basic and acidic residues" evidence="12">
    <location>
        <begin position="684"/>
        <end position="699"/>
    </location>
</feature>
<keyword evidence="10" id="KW-0687">Ribonucleoprotein</keyword>
<evidence type="ECO:0000256" key="7">
    <source>
        <dbReference type="ARBA" id="ARBA00022946"/>
    </source>
</evidence>
<evidence type="ECO:0000256" key="1">
    <source>
        <dbReference type="ARBA" id="ARBA00004173"/>
    </source>
</evidence>
<dbReference type="GO" id="GO:0006417">
    <property type="term" value="P:regulation of translation"/>
    <property type="evidence" value="ECO:0007669"/>
    <property type="project" value="UniProtKB-KW"/>
</dbReference>
<evidence type="ECO:0000256" key="4">
    <source>
        <dbReference type="ARBA" id="ARBA00022737"/>
    </source>
</evidence>
<dbReference type="GO" id="GO:0005840">
    <property type="term" value="C:ribosome"/>
    <property type="evidence" value="ECO:0007669"/>
    <property type="project" value="UniProtKB-KW"/>
</dbReference>
<evidence type="ECO:0000256" key="11">
    <source>
        <dbReference type="ARBA" id="ARBA00035134"/>
    </source>
</evidence>
<dbReference type="GO" id="GO:0043024">
    <property type="term" value="F:ribosomal small subunit binding"/>
    <property type="evidence" value="ECO:0007669"/>
    <property type="project" value="InterPro"/>
</dbReference>
<keyword evidence="6" id="KW-0694">RNA-binding</keyword>
<dbReference type="KEGG" id="tpal:117640955"/>
<evidence type="ECO:0000256" key="9">
    <source>
        <dbReference type="ARBA" id="ARBA00023128"/>
    </source>
</evidence>
<dbReference type="InterPro" id="IPR055063">
    <property type="entry name" value="Rib_mS39_PPR"/>
</dbReference>
<accession>A0A6P8ZIN2</accession>
<feature type="compositionally biased region" description="Low complexity" evidence="12">
    <location>
        <begin position="652"/>
        <end position="663"/>
    </location>
</feature>
<evidence type="ECO:0000313" key="13">
    <source>
        <dbReference type="Proteomes" id="UP000515158"/>
    </source>
</evidence>
<feature type="compositionally biased region" description="Acidic residues" evidence="12">
    <location>
        <begin position="664"/>
        <end position="676"/>
    </location>
</feature>
<keyword evidence="7" id="KW-0809">Transit peptide</keyword>
<name>A0A6P8ZIN2_THRPL</name>
<dbReference type="Pfam" id="PF13812">
    <property type="entry name" value="PPR_3"/>
    <property type="match status" value="1"/>
</dbReference>
<evidence type="ECO:0000256" key="12">
    <source>
        <dbReference type="SAM" id="MobiDB-lite"/>
    </source>
</evidence>
<evidence type="ECO:0000256" key="8">
    <source>
        <dbReference type="ARBA" id="ARBA00022980"/>
    </source>
</evidence>
<dbReference type="PANTHER" id="PTHR16276:SF1">
    <property type="entry name" value="SMALL RIBOSOMAL SUBUNIT PROTEIN MS39"/>
    <property type="match status" value="1"/>
</dbReference>
<evidence type="ECO:0000256" key="2">
    <source>
        <dbReference type="ARBA" id="ARBA00008551"/>
    </source>
</evidence>
<dbReference type="GO" id="GO:1990904">
    <property type="term" value="C:ribonucleoprotein complex"/>
    <property type="evidence" value="ECO:0007669"/>
    <property type="project" value="UniProtKB-KW"/>
</dbReference>
<dbReference type="InParanoid" id="A0A6P8ZIN2"/>
<dbReference type="InterPro" id="IPR037387">
    <property type="entry name" value="PTCD3"/>
</dbReference>
<dbReference type="GeneID" id="117640955"/>
<dbReference type="RefSeq" id="XP_034233899.1">
    <property type="nucleotide sequence ID" value="XM_034378008.1"/>
</dbReference>
<keyword evidence="5" id="KW-0810">Translation regulation</keyword>
<dbReference type="Pfam" id="PF22330">
    <property type="entry name" value="Rib_mS39_PPR"/>
    <property type="match status" value="1"/>
</dbReference>
<organism evidence="14">
    <name type="scientific">Thrips palmi</name>
    <name type="common">Melon thrips</name>
    <dbReference type="NCBI Taxonomy" id="161013"/>
    <lineage>
        <taxon>Eukaryota</taxon>
        <taxon>Metazoa</taxon>
        <taxon>Ecdysozoa</taxon>
        <taxon>Arthropoda</taxon>
        <taxon>Hexapoda</taxon>
        <taxon>Insecta</taxon>
        <taxon>Pterygota</taxon>
        <taxon>Neoptera</taxon>
        <taxon>Paraneoptera</taxon>
        <taxon>Thysanoptera</taxon>
        <taxon>Terebrantia</taxon>
        <taxon>Thripoidea</taxon>
        <taxon>Thripidae</taxon>
        <taxon>Thrips</taxon>
    </lineage>
</organism>
<gene>
    <name evidence="14" type="primary">LOC117640955</name>
</gene>
<keyword evidence="3" id="KW-0699">rRNA-binding</keyword>
<reference evidence="14" key="1">
    <citation type="submission" date="2025-08" db="UniProtKB">
        <authorList>
            <consortium name="RefSeq"/>
        </authorList>
    </citation>
    <scope>IDENTIFICATION</scope>
    <source>
        <tissue evidence="14">Total insect</tissue>
    </source>
</reference>
<evidence type="ECO:0000256" key="6">
    <source>
        <dbReference type="ARBA" id="ARBA00022884"/>
    </source>
</evidence>
<dbReference type="InterPro" id="IPR011990">
    <property type="entry name" value="TPR-like_helical_dom_sf"/>
</dbReference>
<dbReference type="FunCoup" id="A0A6P8ZIN2">
    <property type="interactions" value="1765"/>
</dbReference>
<evidence type="ECO:0000313" key="14">
    <source>
        <dbReference type="RefSeq" id="XP_034233899.1"/>
    </source>
</evidence>
<proteinExistence type="inferred from homology"/>
<keyword evidence="8" id="KW-0689">Ribosomal protein</keyword>
<feature type="region of interest" description="Disordered" evidence="12">
    <location>
        <begin position="647"/>
        <end position="699"/>
    </location>
</feature>
<dbReference type="GO" id="GO:0005739">
    <property type="term" value="C:mitochondrion"/>
    <property type="evidence" value="ECO:0007669"/>
    <property type="project" value="UniProtKB-SubCell"/>
</dbReference>
<dbReference type="Proteomes" id="UP000515158">
    <property type="component" value="Unplaced"/>
</dbReference>